<keyword evidence="2" id="KW-1133">Transmembrane helix</keyword>
<organism evidence="3 4">
    <name type="scientific">Methylobacterium goesingense</name>
    <dbReference type="NCBI Taxonomy" id="243690"/>
    <lineage>
        <taxon>Bacteria</taxon>
        <taxon>Pseudomonadati</taxon>
        <taxon>Pseudomonadota</taxon>
        <taxon>Alphaproteobacteria</taxon>
        <taxon>Hyphomicrobiales</taxon>
        <taxon>Methylobacteriaceae</taxon>
        <taxon>Methylobacterium</taxon>
    </lineage>
</organism>
<dbReference type="Proteomes" id="UP001549145">
    <property type="component" value="Unassembled WGS sequence"/>
</dbReference>
<feature type="transmembrane region" description="Helical" evidence="2">
    <location>
        <begin position="16"/>
        <end position="37"/>
    </location>
</feature>
<keyword evidence="2" id="KW-0812">Transmembrane</keyword>
<comment type="caution">
    <text evidence="3">The sequence shown here is derived from an EMBL/GenBank/DDBJ whole genome shotgun (WGS) entry which is preliminary data.</text>
</comment>
<reference evidence="3 4" key="1">
    <citation type="submission" date="2024-06" db="EMBL/GenBank/DDBJ databases">
        <title>Genomic Encyclopedia of Type Strains, Phase IV (KMG-IV): sequencing the most valuable type-strain genomes for metagenomic binning, comparative biology and taxonomic classification.</title>
        <authorList>
            <person name="Goeker M."/>
        </authorList>
    </citation>
    <scope>NUCLEOTIDE SEQUENCE [LARGE SCALE GENOMIC DNA]</scope>
    <source>
        <strain evidence="3 4">DSM 21331</strain>
    </source>
</reference>
<evidence type="ECO:0000313" key="3">
    <source>
        <dbReference type="EMBL" id="MET3691780.1"/>
    </source>
</evidence>
<name>A0ABV2L1Q9_9HYPH</name>
<evidence type="ECO:0000256" key="1">
    <source>
        <dbReference type="SAM" id="MobiDB-lite"/>
    </source>
</evidence>
<dbReference type="RefSeq" id="WP_238277096.1">
    <property type="nucleotide sequence ID" value="NZ_BPQL01000019.1"/>
</dbReference>
<keyword evidence="2" id="KW-0472">Membrane</keyword>
<gene>
    <name evidence="3" type="ORF">ABID43_001305</name>
</gene>
<dbReference type="NCBIfam" id="TIGR03054">
    <property type="entry name" value="photo_alph_chp1"/>
    <property type="match status" value="1"/>
</dbReference>
<dbReference type="InterPro" id="IPR017495">
    <property type="entry name" value="PuhC"/>
</dbReference>
<keyword evidence="4" id="KW-1185">Reference proteome</keyword>
<sequence length="199" mass="20657">MNPHPLARTAGRTSRGLVVGVGVLVGFVVLAVTVGRVESVGLTQMKPARPVQSLALRVDDAADGALTLRDAERGALVATVRPGEDNFIRATLRGFAQGRLRAGLSREVPFRLTRFDDGSLRLDDSLTGRSVDFGAFGPSNYAAFARLMPAESMSTEPMPAQDVCRTALPAGGIPGSCGTAPTNAEPVRNSAKGAMGAAP</sequence>
<feature type="region of interest" description="Disordered" evidence="1">
    <location>
        <begin position="177"/>
        <end position="199"/>
    </location>
</feature>
<protein>
    <submittedName>
        <fullName evidence="3">Photosynthetic complex assembly protein</fullName>
    </submittedName>
</protein>
<evidence type="ECO:0000313" key="4">
    <source>
        <dbReference type="Proteomes" id="UP001549145"/>
    </source>
</evidence>
<proteinExistence type="predicted"/>
<evidence type="ECO:0000256" key="2">
    <source>
        <dbReference type="SAM" id="Phobius"/>
    </source>
</evidence>
<accession>A0ABV2L1Q9</accession>
<dbReference type="EMBL" id="JBEPMM010000002">
    <property type="protein sequence ID" value="MET3691780.1"/>
    <property type="molecule type" value="Genomic_DNA"/>
</dbReference>